<dbReference type="GO" id="GO:0016020">
    <property type="term" value="C:membrane"/>
    <property type="evidence" value="ECO:0007669"/>
    <property type="project" value="UniProtKB-SubCell"/>
</dbReference>
<dbReference type="Pfam" id="PF00005">
    <property type="entry name" value="ABC_tran"/>
    <property type="match status" value="1"/>
</dbReference>
<dbReference type="Pfam" id="PF01061">
    <property type="entry name" value="ABC2_membrane"/>
    <property type="match status" value="1"/>
</dbReference>
<dbReference type="EMBL" id="CAICTM010000995">
    <property type="protein sequence ID" value="CAB9519200.1"/>
    <property type="molecule type" value="Genomic_DNA"/>
</dbReference>
<keyword evidence="2" id="KW-0813">Transport</keyword>
<evidence type="ECO:0000259" key="10">
    <source>
        <dbReference type="PROSITE" id="PS50893"/>
    </source>
</evidence>
<dbReference type="PROSITE" id="PS00211">
    <property type="entry name" value="ABC_TRANSPORTER_1"/>
    <property type="match status" value="1"/>
</dbReference>
<feature type="transmembrane region" description="Helical" evidence="9">
    <location>
        <begin position="531"/>
        <end position="553"/>
    </location>
</feature>
<reference evidence="11" key="1">
    <citation type="submission" date="2020-06" db="EMBL/GenBank/DDBJ databases">
        <authorList>
            <consortium name="Plant Systems Biology data submission"/>
        </authorList>
    </citation>
    <scope>NUCLEOTIDE SEQUENCE</scope>
    <source>
        <strain evidence="11">D6</strain>
    </source>
</reference>
<keyword evidence="3 9" id="KW-0812">Transmembrane</keyword>
<organism evidence="11 12">
    <name type="scientific">Seminavis robusta</name>
    <dbReference type="NCBI Taxonomy" id="568900"/>
    <lineage>
        <taxon>Eukaryota</taxon>
        <taxon>Sar</taxon>
        <taxon>Stramenopiles</taxon>
        <taxon>Ochrophyta</taxon>
        <taxon>Bacillariophyta</taxon>
        <taxon>Bacillariophyceae</taxon>
        <taxon>Bacillariophycidae</taxon>
        <taxon>Naviculales</taxon>
        <taxon>Naviculaceae</taxon>
        <taxon>Seminavis</taxon>
    </lineage>
</organism>
<evidence type="ECO:0000313" key="12">
    <source>
        <dbReference type="Proteomes" id="UP001153069"/>
    </source>
</evidence>
<evidence type="ECO:0000256" key="2">
    <source>
        <dbReference type="ARBA" id="ARBA00022448"/>
    </source>
</evidence>
<evidence type="ECO:0000256" key="6">
    <source>
        <dbReference type="ARBA" id="ARBA00022989"/>
    </source>
</evidence>
<feature type="domain" description="ABC transporter" evidence="10">
    <location>
        <begin position="40"/>
        <end position="297"/>
    </location>
</feature>
<comment type="subcellular location">
    <subcellularLocation>
        <location evidence="1">Membrane</location>
        <topology evidence="1">Multi-pass membrane protein</topology>
    </subcellularLocation>
</comment>
<feature type="compositionally biased region" description="Polar residues" evidence="8">
    <location>
        <begin position="357"/>
        <end position="368"/>
    </location>
</feature>
<evidence type="ECO:0000256" key="3">
    <source>
        <dbReference type="ARBA" id="ARBA00022692"/>
    </source>
</evidence>
<dbReference type="GO" id="GO:0016887">
    <property type="term" value="F:ATP hydrolysis activity"/>
    <property type="evidence" value="ECO:0007669"/>
    <property type="project" value="InterPro"/>
</dbReference>
<gene>
    <name evidence="11" type="ORF">SEMRO_997_G229380.1</name>
</gene>
<dbReference type="PANTHER" id="PTHR48041:SF91">
    <property type="entry name" value="ABC TRANSPORTER G FAMILY MEMBER 28"/>
    <property type="match status" value="1"/>
</dbReference>
<dbReference type="GO" id="GO:0005524">
    <property type="term" value="F:ATP binding"/>
    <property type="evidence" value="ECO:0007669"/>
    <property type="project" value="UniProtKB-KW"/>
</dbReference>
<feature type="transmembrane region" description="Helical" evidence="9">
    <location>
        <begin position="450"/>
        <end position="471"/>
    </location>
</feature>
<dbReference type="InterPro" id="IPR003593">
    <property type="entry name" value="AAA+_ATPase"/>
</dbReference>
<protein>
    <submittedName>
        <fullName evidence="11">White-brown complex homolog protein 30</fullName>
    </submittedName>
</protein>
<dbReference type="GO" id="GO:0140359">
    <property type="term" value="F:ABC-type transporter activity"/>
    <property type="evidence" value="ECO:0007669"/>
    <property type="project" value="InterPro"/>
</dbReference>
<dbReference type="OrthoDB" id="66620at2759"/>
<dbReference type="AlphaFoldDB" id="A0A9N8EIP2"/>
<dbReference type="PROSITE" id="PS50893">
    <property type="entry name" value="ABC_TRANSPORTER_2"/>
    <property type="match status" value="1"/>
</dbReference>
<dbReference type="PANTHER" id="PTHR48041">
    <property type="entry name" value="ABC TRANSPORTER G FAMILY MEMBER 28"/>
    <property type="match status" value="1"/>
</dbReference>
<feature type="transmembrane region" description="Helical" evidence="9">
    <location>
        <begin position="505"/>
        <end position="525"/>
    </location>
</feature>
<evidence type="ECO:0000256" key="1">
    <source>
        <dbReference type="ARBA" id="ARBA00004141"/>
    </source>
</evidence>
<evidence type="ECO:0000256" key="5">
    <source>
        <dbReference type="ARBA" id="ARBA00022840"/>
    </source>
</evidence>
<keyword evidence="12" id="KW-1185">Reference proteome</keyword>
<keyword evidence="5" id="KW-0067">ATP-binding</keyword>
<feature type="transmembrane region" description="Helical" evidence="9">
    <location>
        <begin position="654"/>
        <end position="676"/>
    </location>
</feature>
<keyword evidence="7 9" id="KW-0472">Membrane</keyword>
<evidence type="ECO:0000256" key="4">
    <source>
        <dbReference type="ARBA" id="ARBA00022741"/>
    </source>
</evidence>
<keyword evidence="6 9" id="KW-1133">Transmembrane helix</keyword>
<dbReference type="Gene3D" id="3.40.50.300">
    <property type="entry name" value="P-loop containing nucleotide triphosphate hydrolases"/>
    <property type="match status" value="1"/>
</dbReference>
<evidence type="ECO:0000313" key="11">
    <source>
        <dbReference type="EMBL" id="CAB9519200.1"/>
    </source>
</evidence>
<dbReference type="SMART" id="SM00382">
    <property type="entry name" value="AAA"/>
    <property type="match status" value="1"/>
</dbReference>
<dbReference type="SUPFAM" id="SSF52540">
    <property type="entry name" value="P-loop containing nucleoside triphosphate hydrolases"/>
    <property type="match status" value="1"/>
</dbReference>
<accession>A0A9N8EIP2</accession>
<feature type="region of interest" description="Disordered" evidence="8">
    <location>
        <begin position="344"/>
        <end position="371"/>
    </location>
</feature>
<evidence type="ECO:0000256" key="9">
    <source>
        <dbReference type="SAM" id="Phobius"/>
    </source>
</evidence>
<dbReference type="InterPro" id="IPR013525">
    <property type="entry name" value="ABC2_TM"/>
</dbReference>
<dbReference type="InterPro" id="IPR003439">
    <property type="entry name" value="ABC_transporter-like_ATP-bd"/>
</dbReference>
<comment type="caution">
    <text evidence="11">The sequence shown here is derived from an EMBL/GenBank/DDBJ whole genome shotgun (WGS) entry which is preliminary data.</text>
</comment>
<sequence length="681" mass="75738">MPPQPKHQEDSAEDVIMAVDDEVTAKAKNDKSPEVPLVRLDLKNITYAPITRSATSTSNKNAESSRTTILSNITTSISPYQLSAWMGASGSGKTSLLSVAANLYDDPNDITSGEMIINDDAGIVPKRLVGVVWQDDLLLSNLTVEETIYFSARLKTGCHVPDEQVRQNVQNVMEELGLLHVRNSLIGSSTSGQRGISGGERKRVAVASELVVRPSLLLLDEPTSGLDATTAWSLIVTLRDLARQGGLAIAVVIHQPRTEIFNMFDHLLLLNHGHMVYDGPPKQLRNYLESIPSVTPLPPETGIADWLMDTIKADDDATRDDNGNDDTISTLASHWCQHQKVLTQNDNSHQQQQQQQSTVTFDASSKLSITGDRPRLSRRLSTLKELQKSPKYVSPFRMQLRLLTQRTVKQMRGERLTRTTVLLTFAYTFFSALFWWRLPDNTAYVFQRNSLLFFMLIAQSNGIVTSSISVFQRERTLLRRERSKKLYGVLPFFIAKTLSDMTNNVLLPCLYGAISYYACGFRPAFEHFAKFVLVFYLTMSAAQSMGLFLSVLIPSMSIALILAPPITLFFMIMGGFYIPLQNMNPAVRWLSWLSFAQYGYSAMLVNEFGGRDIPCAHEVGDDQVSVSIGETGQCPLPGDEVLASLGVEGVSTSYWFGVLVLLLLQIAFRVASYGVLRRTNK</sequence>
<dbReference type="Proteomes" id="UP001153069">
    <property type="component" value="Unassembled WGS sequence"/>
</dbReference>
<name>A0A9N8EIP2_9STRA</name>
<evidence type="ECO:0000256" key="7">
    <source>
        <dbReference type="ARBA" id="ARBA00023136"/>
    </source>
</evidence>
<keyword evidence="4" id="KW-0547">Nucleotide-binding</keyword>
<dbReference type="InterPro" id="IPR027417">
    <property type="entry name" value="P-loop_NTPase"/>
</dbReference>
<feature type="transmembrane region" description="Helical" evidence="9">
    <location>
        <begin position="560"/>
        <end position="580"/>
    </location>
</feature>
<dbReference type="InterPro" id="IPR017871">
    <property type="entry name" value="ABC_transporter-like_CS"/>
</dbReference>
<evidence type="ECO:0000256" key="8">
    <source>
        <dbReference type="SAM" id="MobiDB-lite"/>
    </source>
</evidence>
<feature type="transmembrane region" description="Helical" evidence="9">
    <location>
        <begin position="419"/>
        <end position="438"/>
    </location>
</feature>
<proteinExistence type="predicted"/>
<dbReference type="InterPro" id="IPR050352">
    <property type="entry name" value="ABCG_transporters"/>
</dbReference>